<dbReference type="Pfam" id="PF13963">
    <property type="entry name" value="Transpos_assoc"/>
    <property type="match status" value="1"/>
</dbReference>
<dbReference type="InterPro" id="IPR004252">
    <property type="entry name" value="Probable_transposase_24"/>
</dbReference>
<evidence type="ECO:0000313" key="4">
    <source>
        <dbReference type="EMBL" id="WVZ89610.1"/>
    </source>
</evidence>
<dbReference type="Pfam" id="PF13960">
    <property type="entry name" value="DUF4218"/>
    <property type="match status" value="1"/>
</dbReference>
<accession>A0AAQ3UCM8</accession>
<evidence type="ECO:0008006" key="6">
    <source>
        <dbReference type="Google" id="ProtNLM"/>
    </source>
</evidence>
<feature type="compositionally biased region" description="Polar residues" evidence="1">
    <location>
        <begin position="1140"/>
        <end position="1152"/>
    </location>
</feature>
<dbReference type="PANTHER" id="PTHR33157:SF14">
    <property type="entry name" value="AUTONOMOUS TRANSPOSABLE ELEMENT EN-1 MOSAIC PROTEIN"/>
    <property type="match status" value="1"/>
</dbReference>
<feature type="compositionally biased region" description="Basic and acidic residues" evidence="1">
    <location>
        <begin position="74"/>
        <end position="83"/>
    </location>
</feature>
<protein>
    <recommendedName>
        <fullName evidence="6">Transposase-associated domain-containing protein</fullName>
    </recommendedName>
</protein>
<feature type="region of interest" description="Disordered" evidence="1">
    <location>
        <begin position="74"/>
        <end position="97"/>
    </location>
</feature>
<dbReference type="InterPro" id="IPR039266">
    <property type="entry name" value="EN-1/SPM"/>
</dbReference>
<dbReference type="AlphaFoldDB" id="A0AAQ3UCM8"/>
<feature type="domain" description="DUF4218" evidence="2">
    <location>
        <begin position="566"/>
        <end position="631"/>
    </location>
</feature>
<evidence type="ECO:0000259" key="2">
    <source>
        <dbReference type="Pfam" id="PF13960"/>
    </source>
</evidence>
<sequence>MYEGWRSDGAHSKEWAQIANAFLNHAFAGPARVVLCPCSSCGNRDYHRKDQVQEHLCNHGFMPDYMVWSKHGEGTERPIERDNNNNSGNSNNNHDRMHEMLNDLGRQFDVGPGPDADARTLPKEVEEFYRLLAAAEEVLHESTKVTVLEAVTRLMSGKAKFNFLNECYNFIVKLIDDILSPNYKMPKDMYQAKNMLKGLGMSYDRTDACENNYMLFRKNGDEKLSHCKRYGKSRYVEVLNEEGEPVTTTVPVKQLRRMPVGKRFKRLYLSQESAQPMRWAKEAPREGDDDIMSHPRDGEAWHALDRFDQEYASDPRSICFGLATVGFTPFSIGAAPYLCWSVFIVPYNLPPHLCMKEGFLFLAMVIPGPKHPGKNLNVFLEPLIEELQELWIGVEAYDVVANEKFTLRAAYLFSFHDLLAYGIWAGWCVHGRLCCPICMGDTDVFILKHGGKVSFYDCHRRELLSRHEYKYDTVSFRMGTAITKCRPSKQLKGEQIVEWLDELANDDQGGFLGYSEEHNWTHKSCLWELPYAKALMLPYNIDVMHQERNVAESIIKLSYFYRQLCAKHLLVHLPWEALVAGPVQFRWMYPAERELKKLRAMVRNKARVEACIAESFAIKEISNFSSMYFADKHKCMKPENQIPEDLRQLSNGDVAAKNFSRFRKTISIRARCNPADRSVIVPVGDRSWGEVGWTGVGHRTPVNSALGAYCRFYYPGMVTLPNGDRVAAHKWEHWGLKQHLDGDGQGKGGGTCQGAVWKGFWERYRLDGEGDYEKEKMAKHLFKRAATKVIRDSFSNAHIQEIVNYHKRVKNINVKKTAELKKMHLEAEELVQGEIDWIMKDPEAWRWMCQHWAGTDFQGTSNRNRGNRTSKPGMQRFGADGFVGKEQHMEAKLGTKPSFVDVWIEGHKGPDPENPGVLCDEQATEKLRLYLNAMGRSLIGGRWHQTLKPYTTLAVGYAMAGMWGLGDGSLEYDRIPRPPRSRQGSSSRQQSSAQEEAHQAQQEENRRLRAETRQLRQNNDYMMNYLVALSQKLGGAVPEFRPRQPSPQEPPTYFSGPINQGPQLGDAQGWIGSNAPEFRPPQLSPQVPPNYFVTTPTSQGSPLGDAQGSQPYNQIIPSGQGSQPQQWIYPTQGPPFGDASQGSTSRAPSQNPDEVDAFLNQSGGAGG</sequence>
<dbReference type="Proteomes" id="UP001341281">
    <property type="component" value="Chromosome 08"/>
</dbReference>
<feature type="region of interest" description="Disordered" evidence="1">
    <location>
        <begin position="1088"/>
        <end position="1167"/>
    </location>
</feature>
<dbReference type="GO" id="GO:0032196">
    <property type="term" value="P:transposition"/>
    <property type="evidence" value="ECO:0007669"/>
    <property type="project" value="InterPro"/>
</dbReference>
<dbReference type="Pfam" id="PF02992">
    <property type="entry name" value="Transposase_21"/>
    <property type="match status" value="1"/>
</dbReference>
<dbReference type="InterPro" id="IPR029480">
    <property type="entry name" value="Transpos_assoc"/>
</dbReference>
<dbReference type="InterPro" id="IPR025452">
    <property type="entry name" value="DUF4218"/>
</dbReference>
<evidence type="ECO:0000259" key="3">
    <source>
        <dbReference type="Pfam" id="PF13963"/>
    </source>
</evidence>
<gene>
    <name evidence="4" type="ORF">U9M48_035989</name>
</gene>
<dbReference type="EMBL" id="CP144752">
    <property type="protein sequence ID" value="WVZ89610.1"/>
    <property type="molecule type" value="Genomic_DNA"/>
</dbReference>
<reference evidence="4 5" key="1">
    <citation type="submission" date="2024-02" db="EMBL/GenBank/DDBJ databases">
        <title>High-quality chromosome-scale genome assembly of Pensacola bahiagrass (Paspalum notatum Flugge var. saurae).</title>
        <authorList>
            <person name="Vega J.M."/>
            <person name="Podio M."/>
            <person name="Orjuela J."/>
            <person name="Siena L.A."/>
            <person name="Pessino S.C."/>
            <person name="Combes M.C."/>
            <person name="Mariac C."/>
            <person name="Albertini E."/>
            <person name="Pupilli F."/>
            <person name="Ortiz J.P.A."/>
            <person name="Leblanc O."/>
        </authorList>
    </citation>
    <scope>NUCLEOTIDE SEQUENCE [LARGE SCALE GENOMIC DNA]</scope>
    <source>
        <strain evidence="4">R1</strain>
        <tissue evidence="4">Leaf</tissue>
    </source>
</reference>
<feature type="compositionally biased region" description="Low complexity" evidence="1">
    <location>
        <begin position="981"/>
        <end position="994"/>
    </location>
</feature>
<feature type="domain" description="Transposase-associated" evidence="3">
    <location>
        <begin position="8"/>
        <end position="73"/>
    </location>
</feature>
<dbReference type="PANTHER" id="PTHR33157">
    <property type="entry name" value="AUTONOMOUS TRANSPOSABLE ELEMENT EN-1 MOSAIC PROTEIN-RELATED"/>
    <property type="match status" value="1"/>
</dbReference>
<feature type="compositionally biased region" description="Polar residues" evidence="1">
    <location>
        <begin position="1092"/>
        <end position="1129"/>
    </location>
</feature>
<feature type="compositionally biased region" description="Basic and acidic residues" evidence="1">
    <location>
        <begin position="995"/>
        <end position="1006"/>
    </location>
</feature>
<organism evidence="4 5">
    <name type="scientific">Paspalum notatum var. saurae</name>
    <dbReference type="NCBI Taxonomy" id="547442"/>
    <lineage>
        <taxon>Eukaryota</taxon>
        <taxon>Viridiplantae</taxon>
        <taxon>Streptophyta</taxon>
        <taxon>Embryophyta</taxon>
        <taxon>Tracheophyta</taxon>
        <taxon>Spermatophyta</taxon>
        <taxon>Magnoliopsida</taxon>
        <taxon>Liliopsida</taxon>
        <taxon>Poales</taxon>
        <taxon>Poaceae</taxon>
        <taxon>PACMAD clade</taxon>
        <taxon>Panicoideae</taxon>
        <taxon>Andropogonodae</taxon>
        <taxon>Paspaleae</taxon>
        <taxon>Paspalinae</taxon>
        <taxon>Paspalum</taxon>
    </lineage>
</organism>
<dbReference type="InterPro" id="IPR004242">
    <property type="entry name" value="Transposase_21"/>
</dbReference>
<feature type="region of interest" description="Disordered" evidence="1">
    <location>
        <begin position="971"/>
        <end position="1006"/>
    </location>
</feature>
<keyword evidence="5" id="KW-1185">Reference proteome</keyword>
<evidence type="ECO:0000256" key="1">
    <source>
        <dbReference type="SAM" id="MobiDB-lite"/>
    </source>
</evidence>
<proteinExistence type="predicted"/>
<feature type="region of interest" description="Disordered" evidence="1">
    <location>
        <begin position="1037"/>
        <end position="1059"/>
    </location>
</feature>
<name>A0AAQ3UCM8_PASNO</name>
<evidence type="ECO:0000313" key="5">
    <source>
        <dbReference type="Proteomes" id="UP001341281"/>
    </source>
</evidence>
<dbReference type="Pfam" id="PF03004">
    <property type="entry name" value="Transposase_24"/>
    <property type="match status" value="1"/>
</dbReference>